<reference evidence="3" key="1">
    <citation type="journal article" date="2006" name="PLoS Biol.">
        <title>Macronuclear genome sequence of the ciliate Tetrahymena thermophila, a model eukaryote.</title>
        <authorList>
            <person name="Eisen J.A."/>
            <person name="Coyne R.S."/>
            <person name="Wu M."/>
            <person name="Wu D."/>
            <person name="Thiagarajan M."/>
            <person name="Wortman J.R."/>
            <person name="Badger J.H."/>
            <person name="Ren Q."/>
            <person name="Amedeo P."/>
            <person name="Jones K.M."/>
            <person name="Tallon L.J."/>
            <person name="Delcher A.L."/>
            <person name="Salzberg S.L."/>
            <person name="Silva J.C."/>
            <person name="Haas B.J."/>
            <person name="Majoros W.H."/>
            <person name="Farzad M."/>
            <person name="Carlton J.M."/>
            <person name="Smith R.K. Jr."/>
            <person name="Garg J."/>
            <person name="Pearlman R.E."/>
            <person name="Karrer K.M."/>
            <person name="Sun L."/>
            <person name="Manning G."/>
            <person name="Elde N.C."/>
            <person name="Turkewitz A.P."/>
            <person name="Asai D.J."/>
            <person name="Wilkes D.E."/>
            <person name="Wang Y."/>
            <person name="Cai H."/>
            <person name="Collins K."/>
            <person name="Stewart B.A."/>
            <person name="Lee S.R."/>
            <person name="Wilamowska K."/>
            <person name="Weinberg Z."/>
            <person name="Ruzzo W.L."/>
            <person name="Wloga D."/>
            <person name="Gaertig J."/>
            <person name="Frankel J."/>
            <person name="Tsao C.-C."/>
            <person name="Gorovsky M.A."/>
            <person name="Keeling P.J."/>
            <person name="Waller R.F."/>
            <person name="Patron N.J."/>
            <person name="Cherry J.M."/>
            <person name="Stover N.A."/>
            <person name="Krieger C.J."/>
            <person name="del Toro C."/>
            <person name="Ryder H.F."/>
            <person name="Williamson S.C."/>
            <person name="Barbeau R.A."/>
            <person name="Hamilton E.P."/>
            <person name="Orias E."/>
        </authorList>
    </citation>
    <scope>NUCLEOTIDE SEQUENCE [LARGE SCALE GENOMIC DNA]</scope>
    <source>
        <strain evidence="3">SB210</strain>
    </source>
</reference>
<dbReference type="Proteomes" id="UP000009168">
    <property type="component" value="Unassembled WGS sequence"/>
</dbReference>
<evidence type="ECO:0000313" key="2">
    <source>
        <dbReference type="EMBL" id="EWS72060.1"/>
    </source>
</evidence>
<dbReference type="RefSeq" id="XP_012655371.1">
    <property type="nucleotide sequence ID" value="XM_012799917.1"/>
</dbReference>
<proteinExistence type="predicted"/>
<feature type="chain" id="PRO_5004905569" evidence="1">
    <location>
        <begin position="26"/>
        <end position="196"/>
    </location>
</feature>
<dbReference type="EMBL" id="GG662474">
    <property type="protein sequence ID" value="EWS72060.1"/>
    <property type="molecule type" value="Genomic_DNA"/>
</dbReference>
<gene>
    <name evidence="2" type="ORF">TTHERM_000243823</name>
</gene>
<keyword evidence="3" id="KW-1185">Reference proteome</keyword>
<dbReference type="InParanoid" id="W7WYT1"/>
<dbReference type="GeneID" id="24437984"/>
<accession>W7WYT1</accession>
<organism evidence="2 3">
    <name type="scientific">Tetrahymena thermophila (strain SB210)</name>
    <dbReference type="NCBI Taxonomy" id="312017"/>
    <lineage>
        <taxon>Eukaryota</taxon>
        <taxon>Sar</taxon>
        <taxon>Alveolata</taxon>
        <taxon>Ciliophora</taxon>
        <taxon>Intramacronucleata</taxon>
        <taxon>Oligohymenophorea</taxon>
        <taxon>Hymenostomatida</taxon>
        <taxon>Tetrahymenina</taxon>
        <taxon>Tetrahymenidae</taxon>
        <taxon>Tetrahymena</taxon>
    </lineage>
</organism>
<dbReference type="AlphaFoldDB" id="W7WYT1"/>
<dbReference type="KEGG" id="tet:TTHERM_000243823"/>
<protein>
    <submittedName>
        <fullName evidence="2">Transmembrane protein, putative</fullName>
    </submittedName>
</protein>
<keyword evidence="1" id="KW-0732">Signal</keyword>
<evidence type="ECO:0000256" key="1">
    <source>
        <dbReference type="SAM" id="SignalP"/>
    </source>
</evidence>
<evidence type="ECO:0000313" key="3">
    <source>
        <dbReference type="Proteomes" id="UP000009168"/>
    </source>
</evidence>
<keyword evidence="2" id="KW-0472">Membrane</keyword>
<name>W7WYT1_TETTS</name>
<feature type="signal peptide" evidence="1">
    <location>
        <begin position="1"/>
        <end position="25"/>
    </location>
</feature>
<sequence length="196" mass="23308">MQLIINLIIFFYCVVTFSLCYSGQSQFPINYQTIYFYYIQDTNSVLYLAPDNSIKISILDQFGGFIATYNLVGFNFLNQPTQIKYAMFFSVNQKDLIYATQEGSQYYYIINFSLMLQNSSSFLTSYNFPPLKYHCSNYLVQKIVFFFSFSLQNILNKFQNEYNLFALFHQQEYFFILILNKIFKQLIVKLFLSCMQ</sequence>
<keyword evidence="2" id="KW-0812">Transmembrane</keyword>